<keyword evidence="3" id="KW-1185">Reference proteome</keyword>
<accession>A0A453NKW8</accession>
<reference evidence="3" key="1">
    <citation type="journal article" date="2014" name="Science">
        <title>Ancient hybridizations among the ancestral genomes of bread wheat.</title>
        <authorList>
            <consortium name="International Wheat Genome Sequencing Consortium,"/>
            <person name="Marcussen T."/>
            <person name="Sandve S.R."/>
            <person name="Heier L."/>
            <person name="Spannagl M."/>
            <person name="Pfeifer M."/>
            <person name="Jakobsen K.S."/>
            <person name="Wulff B.B."/>
            <person name="Steuernagel B."/>
            <person name="Mayer K.F."/>
            <person name="Olsen O.A."/>
        </authorList>
    </citation>
    <scope>NUCLEOTIDE SEQUENCE [LARGE SCALE GENOMIC DNA]</scope>
    <source>
        <strain evidence="3">cv. AL8/78</strain>
    </source>
</reference>
<dbReference type="EnsemblPlants" id="AET6Gv20411400.3">
    <property type="protein sequence ID" value="AET6Gv20411400.3"/>
    <property type="gene ID" value="AET6Gv20411400"/>
</dbReference>
<reference evidence="2" key="3">
    <citation type="journal article" date="2017" name="Nature">
        <title>Genome sequence of the progenitor of the wheat D genome Aegilops tauschii.</title>
        <authorList>
            <person name="Luo M.C."/>
            <person name="Gu Y.Q."/>
            <person name="Puiu D."/>
            <person name="Wang H."/>
            <person name="Twardziok S.O."/>
            <person name="Deal K.R."/>
            <person name="Huo N."/>
            <person name="Zhu T."/>
            <person name="Wang L."/>
            <person name="Wang Y."/>
            <person name="McGuire P.E."/>
            <person name="Liu S."/>
            <person name="Long H."/>
            <person name="Ramasamy R.K."/>
            <person name="Rodriguez J.C."/>
            <person name="Van S.L."/>
            <person name="Yuan L."/>
            <person name="Wang Z."/>
            <person name="Xia Z."/>
            <person name="Xiao L."/>
            <person name="Anderson O.D."/>
            <person name="Ouyang S."/>
            <person name="Liang Y."/>
            <person name="Zimin A.V."/>
            <person name="Pertea G."/>
            <person name="Qi P."/>
            <person name="Bennetzen J.L."/>
            <person name="Dai X."/>
            <person name="Dawson M.W."/>
            <person name="Muller H.G."/>
            <person name="Kugler K."/>
            <person name="Rivarola-Duarte L."/>
            <person name="Spannagl M."/>
            <person name="Mayer K.F.X."/>
            <person name="Lu F.H."/>
            <person name="Bevan M.W."/>
            <person name="Leroy P."/>
            <person name="Li P."/>
            <person name="You F.M."/>
            <person name="Sun Q."/>
            <person name="Liu Z."/>
            <person name="Lyons E."/>
            <person name="Wicker T."/>
            <person name="Salzberg S.L."/>
            <person name="Devos K.M."/>
            <person name="Dvorak J."/>
        </authorList>
    </citation>
    <scope>NUCLEOTIDE SEQUENCE [LARGE SCALE GENOMIC DNA]</scope>
    <source>
        <strain evidence="2">cv. AL8/78</strain>
    </source>
</reference>
<sequence>LSPLSRPSSSPPRILPLLLPYHTPLLPSLQSSQIPKPKPIFPVGKFPNPRRHRSPNPRSLAAMMFTEGLDESAISWIKQGTDTPPAAARSPLAERLPLGQISADAAAPRSPALYNRACVGLFSPKSLPPPVRTATRHSGLLGRHSVLLAADSEEEEEGEESVASWGLTEDCGYGYFSDHTAEEDGVCSSDSSLFRRARDLYGNGVEDEVTSQFSRRGGGLARGQSKENLRVEVRAAAAAAFAGKSSRGQDQVDRTSHERYADVQKFQDFGPPSAPPIAARVGEVDGILDAIADESGGFEKTEISSVADILAQDVHELPTRSTAQADGVQMPYIENNLLAQIPSFTTNVQNAWQSFVAYDACFRLCLNAWAKNCMEAPEFLRDECMVLRSAFGIQKFLLHPKHKNQDDGKHTYDKDESCSMKTRKLVKRIEIEVRKIRVVPQRPKLRVTSSFRNLYMQAGSEYVRQISKILKSQVTMLTSTSSTSLPEEMFTCTLELKSSLKGQQRDSISLQYLKPGTGESQLFYLEGQGDVILVEVQDNNRVVIGRAEIQVSSFSDAHVCILSAHTFIVQLIHDCTKIHFSIVQIWKQQEEFTRWWPLYLEDQECVGKIQLCLNLSMPADNYGSAKMLQGGLAVDTIIYDMVLEAAMRAQNFNSKMLHISGSWKWLLDEFSDYYGLSDAYRKLRYLCYIMNVATPTKDCLELTYELLLPVIKARDDRTLTRQERSILLDCEDRINVLLAIVFENYKSLDEHSITGLSELFGPISDCAAPALAPAVQIFSVLHDILSNEAQSILRSYLQAAAAKRCRRHMIETDEFMSSNNDNLLTDDMTISAAYLKMKTLCINISLEIQADIKIHDQNILPSSIDLPNIAASLYSTELCKRLKGFLSASPPSRPLQHVAELLIATANFERDLDSWQVRPVHGGVLSRELFHDYIMVWIEDTRLHLLDYCKAEKLSYPAASTTSPFVEQIYEQIRESINEYGVVINRWPQYLMSLESAIADVEREVMKALEKQYMETLMPLRDGIPKILEKHVQRLTRRQSVAPYVVPNQLGTFMNTVKRMLDVLHCRVEDILKSWASYLTIANGTTLFGEQMNSITVMLRKKYKKYLQAIVEKIVSETQANRTTRLKRILEETKETEGESEMRERMQALRAQLSDSIHNLHGVFSCRIFVAICRGFWDRLGQIVLRFLESRKENRIWYRGSDYALGILDDVFASEMQKLLGNALQDKDLDPPQSVIDARSILC</sequence>
<dbReference type="Gramene" id="AET6Gv20411400.2">
    <property type="protein sequence ID" value="AET6Gv20411400.2"/>
    <property type="gene ID" value="AET6Gv20411400"/>
</dbReference>
<reference evidence="2" key="5">
    <citation type="journal article" date="2021" name="G3 (Bethesda)">
        <title>Aegilops tauschii genome assembly Aet v5.0 features greater sequence contiguity and improved annotation.</title>
        <authorList>
            <person name="Wang L."/>
            <person name="Zhu T."/>
            <person name="Rodriguez J.C."/>
            <person name="Deal K.R."/>
            <person name="Dubcovsky J."/>
            <person name="McGuire P.E."/>
            <person name="Lux T."/>
            <person name="Spannagl M."/>
            <person name="Mayer K.F.X."/>
            <person name="Baldrich P."/>
            <person name="Meyers B.C."/>
            <person name="Huo N."/>
            <person name="Gu Y.Q."/>
            <person name="Zhou H."/>
            <person name="Devos K.M."/>
            <person name="Bennetzen J.L."/>
            <person name="Unver T."/>
            <person name="Budak H."/>
            <person name="Gulick P.J."/>
            <person name="Galiba G."/>
            <person name="Kalapos B."/>
            <person name="Nelson D.R."/>
            <person name="Li P."/>
            <person name="You F.M."/>
            <person name="Luo M.C."/>
            <person name="Dvorak J."/>
        </authorList>
    </citation>
    <scope>NUCLEOTIDE SEQUENCE [LARGE SCALE GENOMIC DNA]</scope>
    <source>
        <strain evidence="2">cv. AL8/78</strain>
    </source>
</reference>
<proteinExistence type="predicted"/>
<evidence type="ECO:0008006" key="4">
    <source>
        <dbReference type="Google" id="ProtNLM"/>
    </source>
</evidence>
<reference evidence="2" key="4">
    <citation type="submission" date="2019-03" db="UniProtKB">
        <authorList>
            <consortium name="EnsemblPlants"/>
        </authorList>
    </citation>
    <scope>IDENTIFICATION</scope>
</reference>
<reference evidence="3" key="2">
    <citation type="journal article" date="2017" name="Nat. Plants">
        <title>The Aegilops tauschii genome reveals multiple impacts of transposons.</title>
        <authorList>
            <person name="Zhao G."/>
            <person name="Zou C."/>
            <person name="Li K."/>
            <person name="Wang K."/>
            <person name="Li T."/>
            <person name="Gao L."/>
            <person name="Zhang X."/>
            <person name="Wang H."/>
            <person name="Yang Z."/>
            <person name="Liu X."/>
            <person name="Jiang W."/>
            <person name="Mao L."/>
            <person name="Kong X."/>
            <person name="Jiao Y."/>
            <person name="Jia J."/>
        </authorList>
    </citation>
    <scope>NUCLEOTIDE SEQUENCE [LARGE SCALE GENOMIC DNA]</scope>
    <source>
        <strain evidence="3">cv. AL8/78</strain>
    </source>
</reference>
<dbReference type="Gramene" id="AET6Gv20411400.3">
    <property type="protein sequence ID" value="AET6Gv20411400.3"/>
    <property type="gene ID" value="AET6Gv20411400"/>
</dbReference>
<dbReference type="AlphaFoldDB" id="A0A453NKW8"/>
<dbReference type="STRING" id="200361.A0A453NKW8"/>
<dbReference type="EnsemblPlants" id="AET6Gv20411400.2">
    <property type="protein sequence ID" value="AET6Gv20411400.2"/>
    <property type="gene ID" value="AET6Gv20411400"/>
</dbReference>
<dbReference type="PANTHER" id="PTHR31110">
    <property type="entry name" value="PESTICIDAL CRYSTAL CRY8BA PROTEIN"/>
    <property type="match status" value="1"/>
</dbReference>
<feature type="region of interest" description="Disordered" evidence="1">
    <location>
        <begin position="29"/>
        <end position="56"/>
    </location>
</feature>
<name>A0A453NKW8_AEGTS</name>
<organism evidence="2 3">
    <name type="scientific">Aegilops tauschii subsp. strangulata</name>
    <name type="common">Goatgrass</name>
    <dbReference type="NCBI Taxonomy" id="200361"/>
    <lineage>
        <taxon>Eukaryota</taxon>
        <taxon>Viridiplantae</taxon>
        <taxon>Streptophyta</taxon>
        <taxon>Embryophyta</taxon>
        <taxon>Tracheophyta</taxon>
        <taxon>Spermatophyta</taxon>
        <taxon>Magnoliopsida</taxon>
        <taxon>Liliopsida</taxon>
        <taxon>Poales</taxon>
        <taxon>Poaceae</taxon>
        <taxon>BOP clade</taxon>
        <taxon>Pooideae</taxon>
        <taxon>Triticodae</taxon>
        <taxon>Triticeae</taxon>
        <taxon>Triticinae</taxon>
        <taxon>Aegilops</taxon>
    </lineage>
</organism>
<evidence type="ECO:0000313" key="3">
    <source>
        <dbReference type="Proteomes" id="UP000015105"/>
    </source>
</evidence>
<evidence type="ECO:0000313" key="2">
    <source>
        <dbReference type="EnsemblPlants" id="AET6Gv20411400.3"/>
    </source>
</evidence>
<evidence type="ECO:0000256" key="1">
    <source>
        <dbReference type="SAM" id="MobiDB-lite"/>
    </source>
</evidence>
<dbReference type="Proteomes" id="UP000015105">
    <property type="component" value="Chromosome 6D"/>
</dbReference>
<dbReference type="PANTHER" id="PTHR31110:SF3">
    <property type="entry name" value="PORTAL PROTEIN"/>
    <property type="match status" value="1"/>
</dbReference>
<protein>
    <recommendedName>
        <fullName evidence="4">MHD1 domain-containing protein</fullName>
    </recommendedName>
</protein>